<proteinExistence type="predicted"/>
<keyword evidence="4" id="KW-1185">Reference proteome</keyword>
<comment type="caution">
    <text evidence="3">The sequence shown here is derived from an EMBL/GenBank/DDBJ whole genome shotgun (WGS) entry which is preliminary data.</text>
</comment>
<evidence type="ECO:0000313" key="3">
    <source>
        <dbReference type="EMBL" id="MDX8150628.1"/>
    </source>
</evidence>
<feature type="signal peptide" evidence="2">
    <location>
        <begin position="1"/>
        <end position="30"/>
    </location>
</feature>
<dbReference type="Proteomes" id="UP001277761">
    <property type="component" value="Unassembled WGS sequence"/>
</dbReference>
<reference evidence="3 4" key="1">
    <citation type="submission" date="2023-11" db="EMBL/GenBank/DDBJ databases">
        <authorList>
            <person name="Xu M."/>
            <person name="Jiang T."/>
        </authorList>
    </citation>
    <scope>NUCLEOTIDE SEQUENCE [LARGE SCALE GENOMIC DNA]</scope>
    <source>
        <strain evidence="3 4">SD</strain>
    </source>
</reference>
<organism evidence="3 4">
    <name type="scientific">Patulibacter brassicae</name>
    <dbReference type="NCBI Taxonomy" id="1705717"/>
    <lineage>
        <taxon>Bacteria</taxon>
        <taxon>Bacillati</taxon>
        <taxon>Actinomycetota</taxon>
        <taxon>Thermoleophilia</taxon>
        <taxon>Solirubrobacterales</taxon>
        <taxon>Patulibacteraceae</taxon>
        <taxon>Patulibacter</taxon>
    </lineage>
</organism>
<dbReference type="RefSeq" id="WP_319952773.1">
    <property type="nucleotide sequence ID" value="NZ_JAXAVX010000001.1"/>
</dbReference>
<evidence type="ECO:0000256" key="2">
    <source>
        <dbReference type="SAM" id="SignalP"/>
    </source>
</evidence>
<keyword evidence="2" id="KW-0732">Signal</keyword>
<gene>
    <name evidence="3" type="ORF">SK069_03400</name>
</gene>
<feature type="chain" id="PRO_5045727423" evidence="2">
    <location>
        <begin position="31"/>
        <end position="711"/>
    </location>
</feature>
<evidence type="ECO:0000256" key="1">
    <source>
        <dbReference type="SAM" id="MobiDB-lite"/>
    </source>
</evidence>
<dbReference type="EMBL" id="JAXAVX010000001">
    <property type="protein sequence ID" value="MDX8150628.1"/>
    <property type="molecule type" value="Genomic_DNA"/>
</dbReference>
<evidence type="ECO:0000313" key="4">
    <source>
        <dbReference type="Proteomes" id="UP001277761"/>
    </source>
</evidence>
<accession>A0ABU4VFQ1</accession>
<feature type="compositionally biased region" description="Low complexity" evidence="1">
    <location>
        <begin position="29"/>
        <end position="49"/>
    </location>
</feature>
<protein>
    <submittedName>
        <fullName evidence="3">Uncharacterized protein</fullName>
    </submittedName>
</protein>
<sequence>MSPSRLVRHASPALVAAVAAGLAWAGSAGAQDGGTTPPVGTGTTPTTTTPGGGAVTGSPSQTAEGQLQAADPGDLWAAADALATALDRYWNPALGAYVVDGSVRVRLNAEMLLLHSYAAVAGRRSGAAARPDRVEPLTRLLTTDMYLATLDGQLTPAVQEGRTVTAHAPGFTDVNGTASSMHHALDAVAMRALATSWRARDAVRLSAGTRALVQDRVAAVARSPFWRMPSRLLNQVNWNADVYAADATVNGDATLLQQDYAQQLGWFLQHSRSTAYPGGTSNLAQGLGFRYAPHRPASNAANQVDTSEYASIAFGALAYYDQAVAAGMPALSTTDQRRLRNWTRRIAFGDWSNAGILNWDSGKGIQRLQLTQYWALALRGFAAGLAGSAGTPGLANQAGTARALVRQAVRRYQRRAVQAGSVILPAADYGFTGSNLVSDSFDGLTGTARFAAVLAELADRGLGSGTGTPLPDATAHDADLGRLAVETERYQAAIVRPWSPLTTGGLEPSRILDAAGRPLTSMGGRGTGSLGLELRRGSSVLVDTQPGKTRKAQSALTVPRAFRNASRALSGTLTVKGRDGASDLTVDVAHRISRGSIRTTYTIRNRRSGTVTALLRIPTYGGTSGGSLEVGERPSSSWLRGTRTIVAPSGGRFSLRLKGLPRGARAAVVRAAAQRGNPQPGPQLRVTATVPRGTTRIERLISIPRLSGTDR</sequence>
<name>A0ABU4VFQ1_9ACTN</name>
<feature type="region of interest" description="Disordered" evidence="1">
    <location>
        <begin position="29"/>
        <end position="67"/>
    </location>
</feature>